<protein>
    <submittedName>
        <fullName evidence="1">CE14 family carbohydrate esterase</fullName>
        <ecNumber evidence="1">3.5.1.-</ecNumber>
    </submittedName>
</protein>
<dbReference type="Gene3D" id="3.40.50.10320">
    <property type="entry name" value="LmbE-like"/>
    <property type="match status" value="1"/>
</dbReference>
<evidence type="ECO:0000313" key="1">
    <source>
        <dbReference type="EMBL" id="QEL20193.1"/>
    </source>
</evidence>
<dbReference type="EC" id="3.5.1.-" evidence="1"/>
<proteinExistence type="predicted"/>
<accession>A0A5C1AQ62</accession>
<gene>
    <name evidence="1" type="primary">bshB1</name>
    <name evidence="1" type="ORF">PX52LOC_07282</name>
</gene>
<dbReference type="RefSeq" id="WP_149114511.1">
    <property type="nucleotide sequence ID" value="NZ_CP042425.1"/>
</dbReference>
<dbReference type="Proteomes" id="UP000324974">
    <property type="component" value="Chromosome"/>
</dbReference>
<dbReference type="SUPFAM" id="SSF102588">
    <property type="entry name" value="LmbE-like"/>
    <property type="match status" value="1"/>
</dbReference>
<dbReference type="PANTHER" id="PTHR12993:SF30">
    <property type="entry name" value="N-ACETYL-ALPHA-D-GLUCOSAMINYL L-MALATE DEACETYLASE 1"/>
    <property type="match status" value="1"/>
</dbReference>
<dbReference type="GO" id="GO:0016811">
    <property type="term" value="F:hydrolase activity, acting on carbon-nitrogen (but not peptide) bonds, in linear amides"/>
    <property type="evidence" value="ECO:0007669"/>
    <property type="project" value="TreeGrafter"/>
</dbReference>
<dbReference type="OrthoDB" id="9815144at2"/>
<dbReference type="KEGG" id="lrs:PX52LOC_07282"/>
<dbReference type="EMBL" id="CP042425">
    <property type="protein sequence ID" value="QEL20193.1"/>
    <property type="molecule type" value="Genomic_DNA"/>
</dbReference>
<dbReference type="Pfam" id="PF02585">
    <property type="entry name" value="PIG-L"/>
    <property type="match status" value="1"/>
</dbReference>
<keyword evidence="2" id="KW-1185">Reference proteome</keyword>
<sequence>MADETELETVDVVAVAPHPDDLEILCGGTLAKLVHQGYRVGIIDLTSGEPTPRGSLAKRKQEAETARQILGVHVRVNLDLPNRILMDGPENRYALATAFRKMKPKIVIAAFGRTPAGSPDHYQGGLIAEAARFHSQLTKWNERFDGTDPYRVPHLVYVPFPSDAEVRTWPGTFVIDISDTIEQKLAAVQAYDSQFDGDRFAKVRHYLTSANGFTGGRCGFLYGELFVLPTPVGGDDLVRVVTGGKGTFAPVQLPGRDHLPLQ</sequence>
<evidence type="ECO:0000313" key="2">
    <source>
        <dbReference type="Proteomes" id="UP000324974"/>
    </source>
</evidence>
<organism evidence="1 2">
    <name type="scientific">Limnoglobus roseus</name>
    <dbReference type="NCBI Taxonomy" id="2598579"/>
    <lineage>
        <taxon>Bacteria</taxon>
        <taxon>Pseudomonadati</taxon>
        <taxon>Planctomycetota</taxon>
        <taxon>Planctomycetia</taxon>
        <taxon>Gemmatales</taxon>
        <taxon>Gemmataceae</taxon>
        <taxon>Limnoglobus</taxon>
    </lineage>
</organism>
<dbReference type="PANTHER" id="PTHR12993">
    <property type="entry name" value="N-ACETYLGLUCOSAMINYL-PHOSPHATIDYLINOSITOL DE-N-ACETYLASE-RELATED"/>
    <property type="match status" value="1"/>
</dbReference>
<dbReference type="InterPro" id="IPR003737">
    <property type="entry name" value="GlcNAc_PI_deacetylase-related"/>
</dbReference>
<keyword evidence="1" id="KW-0378">Hydrolase</keyword>
<dbReference type="InterPro" id="IPR024078">
    <property type="entry name" value="LmbE-like_dom_sf"/>
</dbReference>
<dbReference type="AlphaFoldDB" id="A0A5C1AQ62"/>
<name>A0A5C1AQ62_9BACT</name>
<reference evidence="2" key="1">
    <citation type="submission" date="2019-08" db="EMBL/GenBank/DDBJ databases">
        <title>Limnoglobus roseus gen. nov., sp. nov., a novel freshwater planctomycete with a giant genome from the family Gemmataceae.</title>
        <authorList>
            <person name="Kulichevskaya I.S."/>
            <person name="Naumoff D.G."/>
            <person name="Miroshnikov K."/>
            <person name="Ivanova A."/>
            <person name="Philippov D.A."/>
            <person name="Hakobyan A."/>
            <person name="Rijpstra I.C."/>
            <person name="Sinninghe Damste J.S."/>
            <person name="Liesack W."/>
            <person name="Dedysh S.N."/>
        </authorList>
    </citation>
    <scope>NUCLEOTIDE SEQUENCE [LARGE SCALE GENOMIC DNA]</scope>
    <source>
        <strain evidence="2">PX52</strain>
    </source>
</reference>